<evidence type="ECO:0000256" key="2">
    <source>
        <dbReference type="ARBA" id="ARBA00022692"/>
    </source>
</evidence>
<dbReference type="SUPFAM" id="SSF54001">
    <property type="entry name" value="Cysteine proteinases"/>
    <property type="match status" value="1"/>
</dbReference>
<dbReference type="Gene3D" id="3.10.620.30">
    <property type="match status" value="1"/>
</dbReference>
<reference evidence="9" key="1">
    <citation type="journal article" date="2014" name="Nat. Commun.">
        <title>Genomic adaptations of the halophilic Dead Sea filamentous fungus Eurotium rubrum.</title>
        <authorList>
            <person name="Kis-Papo T."/>
            <person name="Weig A.R."/>
            <person name="Riley R."/>
            <person name="Persoh D."/>
            <person name="Salamov A."/>
            <person name="Sun H."/>
            <person name="Lipzen A."/>
            <person name="Wasser S.P."/>
            <person name="Rambold G."/>
            <person name="Grigoriev I.V."/>
            <person name="Nevo E."/>
        </authorList>
    </citation>
    <scope>NUCLEOTIDE SEQUENCE [LARGE SCALE GENOMIC DNA]</scope>
    <source>
        <strain evidence="9">CBS 135680</strain>
    </source>
</reference>
<dbReference type="InterPro" id="IPR032805">
    <property type="entry name" value="Wax_synthase_dom"/>
</dbReference>
<proteinExistence type="predicted"/>
<feature type="compositionally biased region" description="Pro residues" evidence="5">
    <location>
        <begin position="520"/>
        <end position="529"/>
    </location>
</feature>
<evidence type="ECO:0000256" key="1">
    <source>
        <dbReference type="ARBA" id="ARBA00004141"/>
    </source>
</evidence>
<name>A0A017SHM1_ASPRC</name>
<evidence type="ECO:0000256" key="5">
    <source>
        <dbReference type="SAM" id="MobiDB-lite"/>
    </source>
</evidence>
<evidence type="ECO:0000259" key="7">
    <source>
        <dbReference type="SMART" id="SM00460"/>
    </source>
</evidence>
<dbReference type="InterPro" id="IPR038765">
    <property type="entry name" value="Papain-like_cys_pep_sf"/>
</dbReference>
<dbReference type="GO" id="GO:0005737">
    <property type="term" value="C:cytoplasm"/>
    <property type="evidence" value="ECO:0007669"/>
    <property type="project" value="TreeGrafter"/>
</dbReference>
<feature type="compositionally biased region" description="Low complexity" evidence="5">
    <location>
        <begin position="432"/>
        <end position="448"/>
    </location>
</feature>
<dbReference type="HOGENOM" id="CLU_293719_0_0_1"/>
<dbReference type="STRING" id="1388766.A0A017SHM1"/>
<dbReference type="EMBL" id="KK088418">
    <property type="protein sequence ID" value="EYE96448.1"/>
    <property type="molecule type" value="Genomic_DNA"/>
</dbReference>
<dbReference type="AlphaFoldDB" id="A0A017SHM1"/>
<dbReference type="Pfam" id="PF13813">
    <property type="entry name" value="MBOAT_2"/>
    <property type="match status" value="1"/>
</dbReference>
<evidence type="ECO:0000256" key="3">
    <source>
        <dbReference type="ARBA" id="ARBA00022989"/>
    </source>
</evidence>
<dbReference type="Proteomes" id="UP000019804">
    <property type="component" value="Unassembled WGS sequence"/>
</dbReference>
<feature type="compositionally biased region" description="Polar residues" evidence="5">
    <location>
        <begin position="483"/>
        <end position="502"/>
    </location>
</feature>
<dbReference type="PANTHER" id="PTHR46333">
    <property type="entry name" value="CYTOKINESIS PROTEIN 3"/>
    <property type="match status" value="1"/>
</dbReference>
<feature type="transmembrane region" description="Helical" evidence="6">
    <location>
        <begin position="236"/>
        <end position="257"/>
    </location>
</feature>
<dbReference type="RefSeq" id="XP_040640136.1">
    <property type="nucleotide sequence ID" value="XM_040786859.1"/>
</dbReference>
<evidence type="ECO:0000313" key="9">
    <source>
        <dbReference type="Proteomes" id="UP000019804"/>
    </source>
</evidence>
<keyword evidence="4 6" id="KW-0472">Membrane</keyword>
<gene>
    <name evidence="8" type="ORF">EURHEDRAFT_522183</name>
</gene>
<accession>A0A017SHM1</accession>
<comment type="subcellular location">
    <subcellularLocation>
        <location evidence="1">Membrane</location>
        <topology evidence="1">Multi-pass membrane protein</topology>
    </subcellularLocation>
</comment>
<evidence type="ECO:0000256" key="4">
    <source>
        <dbReference type="ARBA" id="ARBA00023136"/>
    </source>
</evidence>
<organism evidence="8 9">
    <name type="scientific">Aspergillus ruber (strain CBS 135680)</name>
    <dbReference type="NCBI Taxonomy" id="1388766"/>
    <lineage>
        <taxon>Eukaryota</taxon>
        <taxon>Fungi</taxon>
        <taxon>Dikarya</taxon>
        <taxon>Ascomycota</taxon>
        <taxon>Pezizomycotina</taxon>
        <taxon>Eurotiomycetes</taxon>
        <taxon>Eurotiomycetidae</taxon>
        <taxon>Eurotiales</taxon>
        <taxon>Aspergillaceae</taxon>
        <taxon>Aspergillus</taxon>
        <taxon>Aspergillus subgen. Aspergillus</taxon>
    </lineage>
</organism>
<sequence length="1034" mass="113291">MTTAYQTLQDPLVVNGIQQLFTWILLVATPNRSWLRSVNVSALTAWMLWVYSPENLFSGADYNENVLYRVLQGCVPLPLVMRTAAALFPPDGPSSGYLDMITAARLTIDPRAVSTAWQFRTWTSQRAFPANPRELGPLDLQPGPWATSAASMLVIALIGRLGFDISYRLVSVVYAGMGVPTENFPPLFGDFWDLYSLRNLWGTCWHQFMRLPFTATSNAITRHVLHLPRSSVLRRYLTIVNVFFLSGLMHILGALSANIPFSGAMHFFGLSGLGLLIEITIQGFWQHFALPQPQGIWRKVVGFFWVGLCFSLIAPWYSPEWEYLFSVGAESAWFLGAFTGAFGVPVWVYGEEGFQDEFVETEEAPVLSFKERLAKFNQPSEPLAPSARPQPTSRPPPVHSKTVNNPPSNVNGSVADRSIGNQPVPQTPRLIVGNNYENGQNGVNGNGVKKAKPPPPPLPSRRPSTQQLQPQDPAPPSLPCRPSSLQRGVSRDSVTSNTSCLSAVSERTAPPLPSRRGTSPRPPPPPPRPVSQSNGTTNGNEGQKPQLPHRPASNASTLSNGSRSPAPALPPRLPPRTPTREQEPATQQQNREARPPTRRLPPPPRPVDPRLLGFGGSKKSNSDGANGRSTAQDHPSPNGIPPLVPRDSRPDLSKIEASKPRMNASSSSAVTQTTTCLKCRDFSAPDEHAAQFPRQSLPTQDLSWLANALTAPFPSLTDKARTIFTWMHHNVEYDVYALYNNCLKPSTPQSTLATGLAVCEGYAGLFAALATHAGLEAIVVGGHGKGTGYTDPAPGSALPPYNPGGHAWNAVRIDNGHWKLIDACWGAGAVNGNGQPYIKVFSPSHFTKTNDEFGQSHYPSNRDHFFRDDGRPSISWEEYLLHVPKHPFIFTDAHKHNLDPSSFYPATNQISINSTPGPLRVQFNLICPHWTFEHHSKALPGLFLLETHGIDGRKEERLPFNHVRGSTPGGGGDVWYIDIPDAQMLGASGQKLQIAVLTSFGDRKDARGVTAEEFRALTGRVGMAWAYVCQWDLV</sequence>
<dbReference type="GeneID" id="63701983"/>
<feature type="region of interest" description="Disordered" evidence="5">
    <location>
        <begin position="379"/>
        <end position="651"/>
    </location>
</feature>
<dbReference type="SMART" id="SM00460">
    <property type="entry name" value="TGc"/>
    <property type="match status" value="1"/>
</dbReference>
<evidence type="ECO:0000256" key="6">
    <source>
        <dbReference type="SAM" id="Phobius"/>
    </source>
</evidence>
<feature type="transmembrane region" description="Helical" evidence="6">
    <location>
        <begin position="296"/>
        <end position="317"/>
    </location>
</feature>
<dbReference type="OrthoDB" id="6129702at2759"/>
<keyword evidence="9" id="KW-1185">Reference proteome</keyword>
<feature type="compositionally biased region" description="Pro residues" evidence="5">
    <location>
        <begin position="567"/>
        <end position="577"/>
    </location>
</feature>
<dbReference type="Pfam" id="PF01841">
    <property type="entry name" value="Transglut_core"/>
    <property type="match status" value="1"/>
</dbReference>
<dbReference type="InterPro" id="IPR002931">
    <property type="entry name" value="Transglutaminase-like"/>
</dbReference>
<evidence type="ECO:0000313" key="8">
    <source>
        <dbReference type="EMBL" id="EYE96448.1"/>
    </source>
</evidence>
<dbReference type="PANTHER" id="PTHR46333:SF5">
    <property type="entry name" value="TRANSGLUTAMINASE-LIKE DOMAIN-CONTAINING PROTEIN"/>
    <property type="match status" value="1"/>
</dbReference>
<feature type="compositionally biased region" description="Polar residues" evidence="5">
    <location>
        <begin position="534"/>
        <end position="543"/>
    </location>
</feature>
<protein>
    <recommendedName>
        <fullName evidence="7">Transglutaminase-like domain-containing protein</fullName>
    </recommendedName>
</protein>
<feature type="compositionally biased region" description="Polar residues" evidence="5">
    <location>
        <begin position="618"/>
        <end position="635"/>
    </location>
</feature>
<keyword evidence="2 6" id="KW-0812">Transmembrane</keyword>
<feature type="transmembrane region" description="Helical" evidence="6">
    <location>
        <begin position="263"/>
        <end position="284"/>
    </location>
</feature>
<feature type="compositionally biased region" description="Low complexity" evidence="5">
    <location>
        <begin position="403"/>
        <end position="414"/>
    </location>
</feature>
<dbReference type="GO" id="GO:0016020">
    <property type="term" value="C:membrane"/>
    <property type="evidence" value="ECO:0007669"/>
    <property type="project" value="UniProtKB-SubCell"/>
</dbReference>
<keyword evidence="3 6" id="KW-1133">Transmembrane helix</keyword>
<feature type="domain" description="Transglutaminase-like" evidence="7">
    <location>
        <begin position="751"/>
        <end position="825"/>
    </location>
</feature>
<dbReference type="InterPro" id="IPR052557">
    <property type="entry name" value="CAP/Cytokinesis_protein"/>
</dbReference>